<dbReference type="InterPro" id="IPR004154">
    <property type="entry name" value="Anticodon-bd"/>
</dbReference>
<dbReference type="PANTHER" id="PTHR10745">
    <property type="entry name" value="GLYCYL-TRNA SYNTHETASE/DNA POLYMERASE SUBUNIT GAMMA-2"/>
    <property type="match status" value="1"/>
</dbReference>
<dbReference type="InterPro" id="IPR033731">
    <property type="entry name" value="GlyRS-like_core"/>
</dbReference>
<dbReference type="EMBL" id="ML992502">
    <property type="protein sequence ID" value="KAF2226352.1"/>
    <property type="molecule type" value="Genomic_DNA"/>
</dbReference>
<accession>A0A6A6GKR4</accession>
<dbReference type="InterPro" id="IPR045864">
    <property type="entry name" value="aa-tRNA-synth_II/BPL/LPL"/>
</dbReference>
<dbReference type="FunFam" id="3.30.930.10:FF:000010">
    <property type="entry name" value="Glycyl-tRNA synthetase 1"/>
    <property type="match status" value="1"/>
</dbReference>
<keyword evidence="7" id="KW-0067">ATP-binding</keyword>
<dbReference type="AlphaFoldDB" id="A0A6A6GKR4"/>
<reference evidence="13" key="1">
    <citation type="journal article" date="2020" name="Stud. Mycol.">
        <title>101 Dothideomycetes genomes: A test case for predicting lifestyles and emergence of pathogens.</title>
        <authorList>
            <person name="Haridas S."/>
            <person name="Albert R."/>
            <person name="Binder M."/>
            <person name="Bloem J."/>
            <person name="LaButti K."/>
            <person name="Salamov A."/>
            <person name="Andreopoulos B."/>
            <person name="Baker S."/>
            <person name="Barry K."/>
            <person name="Bills G."/>
            <person name="Bluhm B."/>
            <person name="Cannon C."/>
            <person name="Castanera R."/>
            <person name="Culley D."/>
            <person name="Daum C."/>
            <person name="Ezra D."/>
            <person name="Gonzalez J."/>
            <person name="Henrissat B."/>
            <person name="Kuo A."/>
            <person name="Liang C."/>
            <person name="Lipzen A."/>
            <person name="Lutzoni F."/>
            <person name="Magnuson J."/>
            <person name="Mondo S."/>
            <person name="Nolan M."/>
            <person name="Ohm R."/>
            <person name="Pangilinan J."/>
            <person name="Park H.-J."/>
            <person name="Ramirez L."/>
            <person name="Alfaro M."/>
            <person name="Sun H."/>
            <person name="Tritt A."/>
            <person name="Yoshinaga Y."/>
            <person name="Zwiers L.-H."/>
            <person name="Turgeon B."/>
            <person name="Goodwin S."/>
            <person name="Spatafora J."/>
            <person name="Crous P."/>
            <person name="Grigoriev I."/>
        </authorList>
    </citation>
    <scope>NUCLEOTIDE SEQUENCE [LARGE SCALE GENOMIC DNA]</scope>
    <source>
        <strain evidence="13">CECT 20119</strain>
    </source>
</reference>
<dbReference type="InterPro" id="IPR002315">
    <property type="entry name" value="tRNA-synt_gly"/>
</dbReference>
<dbReference type="Gene3D" id="3.30.930.10">
    <property type="entry name" value="Bira Bifunctional Protein, Domain 2"/>
    <property type="match status" value="1"/>
</dbReference>
<feature type="domain" description="Aminoacyl-transfer RNA synthetases class-II family profile" evidence="11">
    <location>
        <begin position="181"/>
        <end position="528"/>
    </location>
</feature>
<organism evidence="12 13">
    <name type="scientific">Elsinoe ampelina</name>
    <dbReference type="NCBI Taxonomy" id="302913"/>
    <lineage>
        <taxon>Eukaryota</taxon>
        <taxon>Fungi</taxon>
        <taxon>Dikarya</taxon>
        <taxon>Ascomycota</taxon>
        <taxon>Pezizomycotina</taxon>
        <taxon>Dothideomycetes</taxon>
        <taxon>Dothideomycetidae</taxon>
        <taxon>Myriangiales</taxon>
        <taxon>Elsinoaceae</taxon>
        <taxon>Elsinoe</taxon>
    </lineage>
</organism>
<dbReference type="OrthoDB" id="57698at2759"/>
<protein>
    <recommendedName>
        <fullName evidence="3">glycine--tRNA ligase</fullName>
        <ecNumber evidence="3">6.1.1.14</ecNumber>
    </recommendedName>
    <alternativeName>
        <fullName evidence="10">Diadenosine tetraphosphate synthetase</fullName>
    </alternativeName>
</protein>
<evidence type="ECO:0000256" key="4">
    <source>
        <dbReference type="ARBA" id="ARBA00022490"/>
    </source>
</evidence>
<evidence type="ECO:0000256" key="2">
    <source>
        <dbReference type="ARBA" id="ARBA00008226"/>
    </source>
</evidence>
<dbReference type="PRINTS" id="PR01043">
    <property type="entry name" value="TRNASYNTHGLY"/>
</dbReference>
<dbReference type="CDD" id="cd00774">
    <property type="entry name" value="GlyRS-like_core"/>
    <property type="match status" value="1"/>
</dbReference>
<dbReference type="InterPro" id="IPR006195">
    <property type="entry name" value="aa-tRNA-synth_II"/>
</dbReference>
<keyword evidence="4" id="KW-0963">Cytoplasm</keyword>
<keyword evidence="13" id="KW-1185">Reference proteome</keyword>
<dbReference type="GO" id="GO:0005524">
    <property type="term" value="F:ATP binding"/>
    <property type="evidence" value="ECO:0007669"/>
    <property type="project" value="UniProtKB-KW"/>
</dbReference>
<dbReference type="NCBIfam" id="NF003211">
    <property type="entry name" value="PRK04173.1"/>
    <property type="match status" value="1"/>
</dbReference>
<evidence type="ECO:0000256" key="6">
    <source>
        <dbReference type="ARBA" id="ARBA00022741"/>
    </source>
</evidence>
<dbReference type="SUPFAM" id="SSF52954">
    <property type="entry name" value="Class II aaRS ABD-related"/>
    <property type="match status" value="1"/>
</dbReference>
<evidence type="ECO:0000256" key="8">
    <source>
        <dbReference type="ARBA" id="ARBA00022917"/>
    </source>
</evidence>
<dbReference type="CDD" id="cd00858">
    <property type="entry name" value="GlyRS_anticodon"/>
    <property type="match status" value="1"/>
</dbReference>
<dbReference type="EC" id="6.1.1.14" evidence="3"/>
<dbReference type="PANTHER" id="PTHR10745:SF0">
    <property type="entry name" value="GLYCINE--TRNA LIGASE"/>
    <property type="match status" value="1"/>
</dbReference>
<keyword evidence="8" id="KW-0648">Protein biosynthesis</keyword>
<evidence type="ECO:0000313" key="13">
    <source>
        <dbReference type="Proteomes" id="UP000799538"/>
    </source>
</evidence>
<dbReference type="GO" id="GO:0070150">
    <property type="term" value="P:mitochondrial glycyl-tRNA aminoacylation"/>
    <property type="evidence" value="ECO:0007669"/>
    <property type="project" value="TreeGrafter"/>
</dbReference>
<sequence length="632" mass="72001">MGSITDRSGRQFDRKAFESLLKRRFFFTESYQIYRTAPGWTGDNGGLFDYGPPGTALQNNIVHIWRKHFVLQEDMLELDCSILTPEDVLKTSGHVERFSDWMCKDPVRGQYLRADHLVEQVFSSRLSRDGLDEPTRRDYENVLAQIDNYSGDELGELIEKHDIRNPAGDGSVEPPIPFNLMFKSSIGPSSAAPIYLRPETAQSQFLNFRKLLEYNNNTMPFASASVGKSYRNEISPRSGLLRTREFLMAEIEHFVDPSGSKKHERFSEIEGIELVLLDRESQMTPTRTRTGRPMSVREAVHSRIIDNETLGYFLARTYLFLTKIGVDPKKLRFRQHLANEMAHYASDCWDAELLTTHGWIECVGCADRSAYDLEVHSKRTGEKLVVQERLTEPIEVVQWVVSLNKKLLGQRFRHHTRAVEQAVAALSQAELEASSTGLIADDRLELRIQINDVEEMVVLSSDILTIYKETRTEYMREYTPNVIEPSFGISRILYSLLEHSFWSRAEDSARSVLSLPVAVAPIKVALLPLSNHDSFNPFVKQVAQALRKLSITSRVDGSNTSIGKRYARSDEVGTPYAVTVDFDTVEDSSVTLRERDSTEQVRGPIKDILKVIDDLVAEKCTWDSVRRRLLPL</sequence>
<keyword evidence="6" id="KW-0547">Nucleotide-binding</keyword>
<keyword evidence="9 12" id="KW-0030">Aminoacyl-tRNA synthetase</keyword>
<gene>
    <name evidence="12" type="ORF">BDZ85DRAFT_211119</name>
</gene>
<dbReference type="FunFam" id="3.40.50.800:FF:000004">
    <property type="entry name" value="Glycine--tRNA ligase 2"/>
    <property type="match status" value="1"/>
</dbReference>
<evidence type="ECO:0000256" key="5">
    <source>
        <dbReference type="ARBA" id="ARBA00022598"/>
    </source>
</evidence>
<evidence type="ECO:0000256" key="10">
    <source>
        <dbReference type="ARBA" id="ARBA00030057"/>
    </source>
</evidence>
<keyword evidence="5" id="KW-0436">Ligase</keyword>
<dbReference type="Gene3D" id="3.30.720.200">
    <property type="match status" value="1"/>
</dbReference>
<dbReference type="InterPro" id="IPR036621">
    <property type="entry name" value="Anticodon-bd_dom_sf"/>
</dbReference>
<dbReference type="PROSITE" id="PS50862">
    <property type="entry name" value="AA_TRNA_LIGASE_II"/>
    <property type="match status" value="1"/>
</dbReference>
<comment type="similarity">
    <text evidence="2">Belongs to the class-II aminoacyl-tRNA synthetase family.</text>
</comment>
<dbReference type="GO" id="GO:0005739">
    <property type="term" value="C:mitochondrion"/>
    <property type="evidence" value="ECO:0007669"/>
    <property type="project" value="TreeGrafter"/>
</dbReference>
<dbReference type="Proteomes" id="UP000799538">
    <property type="component" value="Unassembled WGS sequence"/>
</dbReference>
<dbReference type="GO" id="GO:0004820">
    <property type="term" value="F:glycine-tRNA ligase activity"/>
    <property type="evidence" value="ECO:0007669"/>
    <property type="project" value="UniProtKB-EC"/>
</dbReference>
<dbReference type="Gene3D" id="3.40.50.800">
    <property type="entry name" value="Anticodon-binding domain"/>
    <property type="match status" value="1"/>
</dbReference>
<comment type="subcellular location">
    <subcellularLocation>
        <location evidence="1">Cytoplasm</location>
    </subcellularLocation>
</comment>
<proteinExistence type="inferred from homology"/>
<dbReference type="Gene3D" id="3.30.40.230">
    <property type="match status" value="1"/>
</dbReference>
<dbReference type="Pfam" id="PF03129">
    <property type="entry name" value="HGTP_anticodon"/>
    <property type="match status" value="1"/>
</dbReference>
<dbReference type="SUPFAM" id="SSF55681">
    <property type="entry name" value="Class II aaRS and biotin synthetases"/>
    <property type="match status" value="1"/>
</dbReference>
<evidence type="ECO:0000313" key="12">
    <source>
        <dbReference type="EMBL" id="KAF2226352.1"/>
    </source>
</evidence>
<evidence type="ECO:0000256" key="3">
    <source>
        <dbReference type="ARBA" id="ARBA00012829"/>
    </source>
</evidence>
<evidence type="ECO:0000259" key="11">
    <source>
        <dbReference type="PROSITE" id="PS50862"/>
    </source>
</evidence>
<dbReference type="InterPro" id="IPR027031">
    <property type="entry name" value="Gly-tRNA_synthase/POLG2"/>
</dbReference>
<evidence type="ECO:0000256" key="7">
    <source>
        <dbReference type="ARBA" id="ARBA00022840"/>
    </source>
</evidence>
<dbReference type="NCBIfam" id="TIGR00389">
    <property type="entry name" value="glyS_dimeric"/>
    <property type="match status" value="1"/>
</dbReference>
<evidence type="ECO:0000256" key="1">
    <source>
        <dbReference type="ARBA" id="ARBA00004496"/>
    </source>
</evidence>
<name>A0A6A6GKR4_9PEZI</name>
<evidence type="ECO:0000256" key="9">
    <source>
        <dbReference type="ARBA" id="ARBA00023146"/>
    </source>
</evidence>